<comment type="function">
    <text evidence="9">Component of the Mediator complex, a coactivator involved in the regulated transcription of nearly all RNA polymerase II-dependent genes. Mediator functions as a bridge to convey information from gene-specific regulatory proteins to the basal RNA polymerase II transcription machinery. Mediator is recruited to promoters by direct interactions with regulatory proteins and serves as a scaffold for the assembly of a functional preinitiation complex with RNA polymerase II and the general transcription factors.</text>
</comment>
<keyword evidence="6 9" id="KW-0804">Transcription</keyword>
<comment type="similarity">
    <text evidence="2 9">Belongs to the Mediator complex subunit 5 family.</text>
</comment>
<evidence type="ECO:0000256" key="6">
    <source>
        <dbReference type="ARBA" id="ARBA00023163"/>
    </source>
</evidence>
<evidence type="ECO:0000313" key="11">
    <source>
        <dbReference type="EMBL" id="KNZ55034.1"/>
    </source>
</evidence>
<protein>
    <recommendedName>
        <fullName evidence="3 9">Mediator of RNA polymerase II transcription subunit 5</fullName>
    </recommendedName>
    <alternativeName>
        <fullName evidence="8 9">Mediator complex subunit 5</fullName>
    </alternativeName>
</protein>
<evidence type="ECO:0000256" key="3">
    <source>
        <dbReference type="ARBA" id="ARBA00020628"/>
    </source>
</evidence>
<feature type="compositionally biased region" description="Polar residues" evidence="10">
    <location>
        <begin position="937"/>
        <end position="958"/>
    </location>
</feature>
<keyword evidence="12" id="KW-1185">Reference proteome</keyword>
<evidence type="ECO:0000256" key="4">
    <source>
        <dbReference type="ARBA" id="ARBA00023015"/>
    </source>
</evidence>
<feature type="compositionally biased region" description="Polar residues" evidence="10">
    <location>
        <begin position="974"/>
        <end position="985"/>
    </location>
</feature>
<keyword evidence="5 9" id="KW-0010">Activator</keyword>
<dbReference type="Proteomes" id="UP000037035">
    <property type="component" value="Unassembled WGS sequence"/>
</dbReference>
<evidence type="ECO:0000313" key="12">
    <source>
        <dbReference type="Proteomes" id="UP000037035"/>
    </source>
</evidence>
<dbReference type="PANTHER" id="PTHR35784:SF1">
    <property type="entry name" value="MEDIATOR OF RNA POLYMERASE II TRANSCRIPTION SUBUNIT 5"/>
    <property type="match status" value="1"/>
</dbReference>
<evidence type="ECO:0000256" key="1">
    <source>
        <dbReference type="ARBA" id="ARBA00004123"/>
    </source>
</evidence>
<feature type="region of interest" description="Disordered" evidence="10">
    <location>
        <begin position="1139"/>
        <end position="1159"/>
    </location>
</feature>
<dbReference type="GO" id="GO:0006357">
    <property type="term" value="P:regulation of transcription by RNA polymerase II"/>
    <property type="evidence" value="ECO:0007669"/>
    <property type="project" value="InterPro"/>
</dbReference>
<evidence type="ECO:0000256" key="8">
    <source>
        <dbReference type="ARBA" id="ARBA00031256"/>
    </source>
</evidence>
<dbReference type="OrthoDB" id="2505968at2759"/>
<feature type="compositionally biased region" description="Basic and acidic residues" evidence="10">
    <location>
        <begin position="1078"/>
        <end position="1108"/>
    </location>
</feature>
<evidence type="ECO:0000256" key="9">
    <source>
        <dbReference type="RuleBase" id="RU364142"/>
    </source>
</evidence>
<organism evidence="11 12">
    <name type="scientific">Puccinia sorghi</name>
    <dbReference type="NCBI Taxonomy" id="27349"/>
    <lineage>
        <taxon>Eukaryota</taxon>
        <taxon>Fungi</taxon>
        <taxon>Dikarya</taxon>
        <taxon>Basidiomycota</taxon>
        <taxon>Pucciniomycotina</taxon>
        <taxon>Pucciniomycetes</taxon>
        <taxon>Pucciniales</taxon>
        <taxon>Pucciniaceae</taxon>
        <taxon>Puccinia</taxon>
    </lineage>
</organism>
<accession>A0A0L6V2N7</accession>
<evidence type="ECO:0000256" key="5">
    <source>
        <dbReference type="ARBA" id="ARBA00023159"/>
    </source>
</evidence>
<dbReference type="Pfam" id="PF08689">
    <property type="entry name" value="Med5"/>
    <property type="match status" value="1"/>
</dbReference>
<dbReference type="GO" id="GO:0003712">
    <property type="term" value="F:transcription coregulator activity"/>
    <property type="evidence" value="ECO:0007669"/>
    <property type="project" value="InterPro"/>
</dbReference>
<evidence type="ECO:0000256" key="7">
    <source>
        <dbReference type="ARBA" id="ARBA00023242"/>
    </source>
</evidence>
<dbReference type="VEuPathDB" id="FungiDB:VP01_2787g1"/>
<keyword evidence="7 9" id="KW-0539">Nucleus</keyword>
<reference evidence="11 12" key="1">
    <citation type="submission" date="2015-08" db="EMBL/GenBank/DDBJ databases">
        <title>Next Generation Sequencing and Analysis of the Genome of Puccinia sorghi L Schw, the Causal Agent of Maize Common Rust.</title>
        <authorList>
            <person name="Rochi L."/>
            <person name="Burguener G."/>
            <person name="Darino M."/>
            <person name="Turjanski A."/>
            <person name="Kreff E."/>
            <person name="Dieguez M.J."/>
            <person name="Sacco F."/>
        </authorList>
    </citation>
    <scope>NUCLEOTIDE SEQUENCE [LARGE SCALE GENOMIC DNA]</scope>
    <source>
        <strain evidence="11 12">RO10H11247</strain>
    </source>
</reference>
<name>A0A0L6V2N7_9BASI</name>
<dbReference type="GO" id="GO:0016592">
    <property type="term" value="C:mediator complex"/>
    <property type="evidence" value="ECO:0007669"/>
    <property type="project" value="InterPro"/>
</dbReference>
<comment type="subunit">
    <text evidence="9">Component of the Mediator complex.</text>
</comment>
<gene>
    <name evidence="9" type="primary">MED5</name>
    <name evidence="11" type="ORF">VP01_2787g1</name>
</gene>
<feature type="region of interest" description="Disordered" evidence="10">
    <location>
        <begin position="937"/>
        <end position="985"/>
    </location>
</feature>
<dbReference type="PANTHER" id="PTHR35784">
    <property type="entry name" value="MEDIATOR OF RNA POLYMERASE II TRANSCRIPTION SUBUNIT 5"/>
    <property type="match status" value="1"/>
</dbReference>
<evidence type="ECO:0000256" key="10">
    <source>
        <dbReference type="SAM" id="MobiDB-lite"/>
    </source>
</evidence>
<dbReference type="EMBL" id="LAVV01007709">
    <property type="protein sequence ID" value="KNZ55034.1"/>
    <property type="molecule type" value="Genomic_DNA"/>
</dbReference>
<dbReference type="AlphaFoldDB" id="A0A0L6V2N7"/>
<feature type="region of interest" description="Disordered" evidence="10">
    <location>
        <begin position="1063"/>
        <end position="1124"/>
    </location>
</feature>
<proteinExistence type="inferred from homology"/>
<comment type="caution">
    <text evidence="11">The sequence shown here is derived from an EMBL/GenBank/DDBJ whole genome shotgun (WGS) entry which is preliminary data.</text>
</comment>
<keyword evidence="4 9" id="KW-0805">Transcription regulation</keyword>
<evidence type="ECO:0000256" key="2">
    <source>
        <dbReference type="ARBA" id="ARBA00008782"/>
    </source>
</evidence>
<dbReference type="STRING" id="27349.A0A0L6V2N7"/>
<dbReference type="InterPro" id="IPR014801">
    <property type="entry name" value="Mediator_Med5_fun"/>
</dbReference>
<sequence length="1222" mass="133535">MDQFISITRLSCSKGLDQLEWLNAINKAHIDPSHYTTSLIQLIISTEPFSVRLLTYYRAALNTIIDPSDAATHLIKSLPELLPRQSNLIINSISLPLINSNPKLKITHPTQSISLLKSLLDLINKLSGNDSPALTLAEILLKSITQSILSYPPNHLIQSTQLETVIQSIITTIHHSSSSSTIYQYELPSILRHLSPSAAKQLALSNNSNHPQPSSITTTASDLIAYILLNPGASALHSDQVPQTTSPIISRIISLALSQPPHSNFILELLLAAVNLGNYHPSTPLQPQSKSVATLANDDEDENDQYLENDKMSWKALLAGGRLAELIRSAVNSELLKNRQVVRLLTIPDLEILSKKIITPQKPTPSVQEQQNLTVTRIAGDTPMDIDQITTRAVEHTSRHRLCDVELGLQPLIESLGKNKHTPICELAVKLQESITTATNSFDLSTCISLTKALSSLDSVCTIFLWLQPRKLLDPLRTLLDDWNDIRNNNNQVINSSDNDESSSGSEFEKFGGLLGWLQGVVGRFGVKLDPISWIYIHLYLMSNLGYHLGSTKGFTIHYLSNPSTAYPLCSLPSTHVSTLASWVEALYGSSGIPDDLLSNTDPRVFFTISATLLKQSFDALTNGLIDLQTFRDGLSYFEHKLLIGGCAVGVVGWLLNELTRVGPISATSYPTALLEILQAILLSDSITSTALHLVSARSLALLRAFDLSFSRAPPDHLGPAADLNRRVQLDLPAIERRLTVLPASDMILPTAFLAFDFRNPEITNGQAVDWTDALRTAVRMAVDAEGDRPGPDPTVAVWSLMPHIMKAISVEEFVRMTICATIEASCTGDDHELGETAPLPSRPSRLGVRVQKAWDAAKYRRVERSIGLAVDILTWWIDGVHPFGPSPGPLRLVLDELFQHWGARLGTTADVEEAEIERDIVLGCLDRIESLELVNAQTSPKQSTLSSPGNKDQSITTDPADPQPGPQPPVEKNGQQLGINQPVPSVTDQLRQVCLESLRRQKRLSIGLVENVEHDRPLPSAPAAPRLDKAREKPQLAVVTPAVRVEGCVEVAGEMDVAGLTKEEASESNDAAGQGEGKQKEGNQETEKKAERKKENAGEKEKEREQGEESEENAADRQENGMGVDDKMEEELADGATTVEGPLGAEASGDCKPVDSLEPTIGPATDSLSVFDWIVATLKIAPLSTSSPNHHSPLTLDLPRLLLHSHPPFPLPYKLVGIIHR</sequence>
<comment type="subcellular location">
    <subcellularLocation>
        <location evidence="1 9">Nucleus</location>
    </subcellularLocation>
</comment>